<evidence type="ECO:0000313" key="5">
    <source>
        <dbReference type="Proteomes" id="UP000663850"/>
    </source>
</evidence>
<proteinExistence type="inferred from homology"/>
<dbReference type="PANTHER" id="PTHR20903">
    <property type="entry name" value="PREFOLDIN SUBUNIT 1-RELATED"/>
    <property type="match status" value="1"/>
</dbReference>
<keyword evidence="2" id="KW-0143">Chaperone</keyword>
<evidence type="ECO:0000256" key="3">
    <source>
        <dbReference type="SAM" id="Coils"/>
    </source>
</evidence>
<keyword evidence="3" id="KW-0175">Coiled coil</keyword>
<gene>
    <name evidence="4" type="ORF">RDB_LOCUS13441</name>
</gene>
<dbReference type="InterPro" id="IPR002777">
    <property type="entry name" value="PFD_beta-like"/>
</dbReference>
<dbReference type="GO" id="GO:0051082">
    <property type="term" value="F:unfolded protein binding"/>
    <property type="evidence" value="ECO:0007669"/>
    <property type="project" value="InterPro"/>
</dbReference>
<dbReference type="GO" id="GO:0005737">
    <property type="term" value="C:cytoplasm"/>
    <property type="evidence" value="ECO:0007669"/>
    <property type="project" value="TreeGrafter"/>
</dbReference>
<dbReference type="AlphaFoldDB" id="A0A8H3AGB6"/>
<dbReference type="EMBL" id="CAJMWZ010000717">
    <property type="protein sequence ID" value="CAE6424471.1"/>
    <property type="molecule type" value="Genomic_DNA"/>
</dbReference>
<dbReference type="Pfam" id="PF01920">
    <property type="entry name" value="Prefoldin_2"/>
    <property type="match status" value="1"/>
</dbReference>
<dbReference type="Gene3D" id="1.10.287.370">
    <property type="match status" value="1"/>
</dbReference>
<comment type="similarity">
    <text evidence="1">Belongs to the prefoldin subunit beta family.</text>
</comment>
<dbReference type="InterPro" id="IPR009053">
    <property type="entry name" value="Prefoldin"/>
</dbReference>
<name>A0A8H3AGB6_9AGAM</name>
<evidence type="ECO:0000313" key="4">
    <source>
        <dbReference type="EMBL" id="CAE6424471.1"/>
    </source>
</evidence>
<dbReference type="SUPFAM" id="SSF46579">
    <property type="entry name" value="Prefoldin"/>
    <property type="match status" value="1"/>
</dbReference>
<organism evidence="4 5">
    <name type="scientific">Rhizoctonia solani</name>
    <dbReference type="NCBI Taxonomy" id="456999"/>
    <lineage>
        <taxon>Eukaryota</taxon>
        <taxon>Fungi</taxon>
        <taxon>Dikarya</taxon>
        <taxon>Basidiomycota</taxon>
        <taxon>Agaricomycotina</taxon>
        <taxon>Agaricomycetes</taxon>
        <taxon>Cantharellales</taxon>
        <taxon>Ceratobasidiaceae</taxon>
        <taxon>Rhizoctonia</taxon>
    </lineage>
</organism>
<protein>
    <recommendedName>
        <fullName evidence="6">Prefoldin subunit 1</fullName>
    </recommendedName>
</protein>
<dbReference type="PANTHER" id="PTHR20903:SF0">
    <property type="entry name" value="PREFOLDIN SUBUNIT 1"/>
    <property type="match status" value="1"/>
</dbReference>
<dbReference type="GO" id="GO:0044183">
    <property type="term" value="F:protein folding chaperone"/>
    <property type="evidence" value="ECO:0007669"/>
    <property type="project" value="TreeGrafter"/>
</dbReference>
<accession>A0A8H3AGB6</accession>
<feature type="coiled-coil region" evidence="3">
    <location>
        <begin position="118"/>
        <end position="152"/>
    </location>
</feature>
<evidence type="ECO:0000256" key="1">
    <source>
        <dbReference type="ARBA" id="ARBA00008045"/>
    </source>
</evidence>
<sequence length="163" mass="18539">MLRGKRSGTNVSDIPLLTKFQRGRPSRDHLSLYIDLNTIMATLPDDTLRKILLQINQSINDSSRAVASTKAQTAAKERDRRVVQLTTKEISAIPPNSGAQFYRGVGKMFMQEPRSTIDNSLKDQEKELTNDINNLAKKIKYHEKQLNDSQAQMRDIFHAAENR</sequence>
<reference evidence="4" key="1">
    <citation type="submission" date="2021-01" db="EMBL/GenBank/DDBJ databases">
        <authorList>
            <person name="Kaushik A."/>
        </authorList>
    </citation>
    <scope>NUCLEOTIDE SEQUENCE</scope>
    <source>
        <strain evidence="4">Type strain: AG8-Rh-89/</strain>
    </source>
</reference>
<dbReference type="GO" id="GO:0016272">
    <property type="term" value="C:prefoldin complex"/>
    <property type="evidence" value="ECO:0007669"/>
    <property type="project" value="InterPro"/>
</dbReference>
<dbReference type="Proteomes" id="UP000663850">
    <property type="component" value="Unassembled WGS sequence"/>
</dbReference>
<evidence type="ECO:0000256" key="2">
    <source>
        <dbReference type="ARBA" id="ARBA00023186"/>
    </source>
</evidence>
<evidence type="ECO:0008006" key="6">
    <source>
        <dbReference type="Google" id="ProtNLM"/>
    </source>
</evidence>
<comment type="caution">
    <text evidence="4">The sequence shown here is derived from an EMBL/GenBank/DDBJ whole genome shotgun (WGS) entry which is preliminary data.</text>
</comment>